<sequence length="866" mass="97049">MNTSVNIKKYLPHLAAVAAFVIVSIVYFSPALRGDRIFQSDMSHFEGMSKELKDYNEQSGKRVGWTNSMFSGMPSYQIMGPETQNVFDTVKKPLTLWGLDFNAGILFLMMLGFYVFMSVMGAGPLVSFFASVAYALGSYNIIIIGVGHITKAWAMAMMAPVLAGMILCFRKKYLSGAALFTFALGMQIYFNHIQITYYNLIAALVLGACYMVYAIREKQVKDFLKSCALLLCCALLALMPNSTHLLLNSEYVEETMRGGSELTIKSDNASDKNINDRGLSIDYAYQWSYGIGETFTLMIPDFKGGGGSDHRLEKLAESRINQLQTTQPAQASSPQINYVANQYVASTYWGEQPFTSGPVYVGAIVVFLSLLGFILIKGVERWWLLVVTVLSILISWGSNFMPLNEFLFNHLPLYNKFRTPSMILVLANVTLVITAFLALKQFLRSDIKENEKMKALYISGGITAGFCLLCALIPSLFAGFSCSKDALFERMLGDSFIQALYEDRKSCFVADSFRSFVFIAVAFAVLWLTAKGKLKKGFVAIIVIGLASVIDLWQVDKRYLNDQDFRKPYEMAISSNNAIDSIKQQAEERNLSHYRVYDLSVNTFNDASTSYFVPTIGGYHAAKLQRYQDIIDFYLVNPKYMQKDLNDSTLAASNQLREFYRAYSSQINCPNLGVLNMLDARFVILPAGEGNYTVIENSEACGAAWFVPKVEYVNSADEEILALDNFNPADKAVVNKTFAKAIDKNNSFDSTASIELVPQAVNNPDYRQYRTSSKTSQLAVFSEIYYDKGWKAYIDGKESEVIRADYVLRALQIPAGEHTVEFRFEPDTLRRFTPINLAGSILVALLVLGAVAMPLYKRLREKKMKK</sequence>
<accession>A0A9D1RJB7</accession>
<feature type="transmembrane region" description="Helical" evidence="1">
    <location>
        <begin position="12"/>
        <end position="32"/>
    </location>
</feature>
<evidence type="ECO:0000313" key="2">
    <source>
        <dbReference type="EMBL" id="HIW87641.1"/>
    </source>
</evidence>
<feature type="transmembrane region" description="Helical" evidence="1">
    <location>
        <begin position="455"/>
        <end position="480"/>
    </location>
</feature>
<dbReference type="PANTHER" id="PTHR38454">
    <property type="entry name" value="INTEGRAL MEMBRANE PROTEIN-RELATED"/>
    <property type="match status" value="1"/>
</dbReference>
<feature type="transmembrane region" description="Helical" evidence="1">
    <location>
        <begin position="421"/>
        <end position="443"/>
    </location>
</feature>
<name>A0A9D1RJB7_9BACT</name>
<proteinExistence type="predicted"/>
<dbReference type="EMBL" id="DXGG01000162">
    <property type="protein sequence ID" value="HIW87641.1"/>
    <property type="molecule type" value="Genomic_DNA"/>
</dbReference>
<feature type="transmembrane region" description="Helical" evidence="1">
    <location>
        <begin position="513"/>
        <end position="530"/>
    </location>
</feature>
<feature type="transmembrane region" description="Helical" evidence="1">
    <location>
        <begin position="196"/>
        <end position="215"/>
    </location>
</feature>
<evidence type="ECO:0000313" key="3">
    <source>
        <dbReference type="Proteomes" id="UP000824267"/>
    </source>
</evidence>
<feature type="transmembrane region" description="Helical" evidence="1">
    <location>
        <begin position="837"/>
        <end position="856"/>
    </location>
</feature>
<feature type="transmembrane region" description="Helical" evidence="1">
    <location>
        <begin position="94"/>
        <end position="116"/>
    </location>
</feature>
<dbReference type="Proteomes" id="UP000824267">
    <property type="component" value="Unassembled WGS sequence"/>
</dbReference>
<keyword evidence="1" id="KW-0472">Membrane</keyword>
<feature type="transmembrane region" description="Helical" evidence="1">
    <location>
        <begin position="382"/>
        <end position="401"/>
    </location>
</feature>
<feature type="transmembrane region" description="Helical" evidence="1">
    <location>
        <begin position="357"/>
        <end position="375"/>
    </location>
</feature>
<feature type="transmembrane region" description="Helical" evidence="1">
    <location>
        <begin position="537"/>
        <end position="555"/>
    </location>
</feature>
<dbReference type="AlphaFoldDB" id="A0A9D1RJB7"/>
<keyword evidence="1" id="KW-0812">Transmembrane</keyword>
<reference evidence="2" key="2">
    <citation type="submission" date="2021-04" db="EMBL/GenBank/DDBJ databases">
        <authorList>
            <person name="Gilroy R."/>
        </authorList>
    </citation>
    <scope>NUCLEOTIDE SEQUENCE</scope>
    <source>
        <strain evidence="2">Gambia16-930</strain>
    </source>
</reference>
<dbReference type="InterPro" id="IPR018580">
    <property type="entry name" value="Uncharacterised_YfhO"/>
</dbReference>
<feature type="transmembrane region" description="Helical" evidence="1">
    <location>
        <begin position="174"/>
        <end position="190"/>
    </location>
</feature>
<evidence type="ECO:0000256" key="1">
    <source>
        <dbReference type="SAM" id="Phobius"/>
    </source>
</evidence>
<keyword evidence="1" id="KW-1133">Transmembrane helix</keyword>
<comment type="caution">
    <text evidence="2">The sequence shown here is derived from an EMBL/GenBank/DDBJ whole genome shotgun (WGS) entry which is preliminary data.</text>
</comment>
<dbReference type="Pfam" id="PF09586">
    <property type="entry name" value="YfhO"/>
    <property type="match status" value="1"/>
</dbReference>
<reference evidence="2" key="1">
    <citation type="journal article" date="2021" name="PeerJ">
        <title>Extensive microbial diversity within the chicken gut microbiome revealed by metagenomics and culture.</title>
        <authorList>
            <person name="Gilroy R."/>
            <person name="Ravi A."/>
            <person name="Getino M."/>
            <person name="Pursley I."/>
            <person name="Horton D.L."/>
            <person name="Alikhan N.F."/>
            <person name="Baker D."/>
            <person name="Gharbi K."/>
            <person name="Hall N."/>
            <person name="Watson M."/>
            <person name="Adriaenssens E.M."/>
            <person name="Foster-Nyarko E."/>
            <person name="Jarju S."/>
            <person name="Secka A."/>
            <person name="Antonio M."/>
            <person name="Oren A."/>
            <person name="Chaudhuri R.R."/>
            <person name="La Ragione R."/>
            <person name="Hildebrand F."/>
            <person name="Pallen M.J."/>
        </authorList>
    </citation>
    <scope>NUCLEOTIDE SEQUENCE</scope>
    <source>
        <strain evidence="2">Gambia16-930</strain>
    </source>
</reference>
<protein>
    <submittedName>
        <fullName evidence="2">YfhO family protein</fullName>
    </submittedName>
</protein>
<feature type="transmembrane region" description="Helical" evidence="1">
    <location>
        <begin position="128"/>
        <end position="146"/>
    </location>
</feature>
<feature type="transmembrane region" description="Helical" evidence="1">
    <location>
        <begin position="227"/>
        <end position="247"/>
    </location>
</feature>
<dbReference type="PANTHER" id="PTHR38454:SF1">
    <property type="entry name" value="INTEGRAL MEMBRANE PROTEIN"/>
    <property type="match status" value="1"/>
</dbReference>
<organism evidence="2 3">
    <name type="scientific">Candidatus Onthomorpha intestinigallinarum</name>
    <dbReference type="NCBI Taxonomy" id="2840880"/>
    <lineage>
        <taxon>Bacteria</taxon>
        <taxon>Pseudomonadati</taxon>
        <taxon>Bacteroidota</taxon>
        <taxon>Bacteroidia</taxon>
        <taxon>Bacteroidales</taxon>
        <taxon>Candidatus Onthomorpha</taxon>
    </lineage>
</organism>
<gene>
    <name evidence="2" type="ORF">IAC47_05140</name>
</gene>